<feature type="region of interest" description="Disordered" evidence="1">
    <location>
        <begin position="275"/>
        <end position="303"/>
    </location>
</feature>
<evidence type="ECO:0000256" key="1">
    <source>
        <dbReference type="SAM" id="MobiDB-lite"/>
    </source>
</evidence>
<feature type="compositionally biased region" description="Polar residues" evidence="1">
    <location>
        <begin position="275"/>
        <end position="290"/>
    </location>
</feature>
<reference evidence="2 3" key="1">
    <citation type="journal article" date="2018" name="BMC Genomics">
        <title>Comparative genome analyses reveal sequence features reflecting distinct modes of host-adaptation between dicot and monocot powdery mildew.</title>
        <authorList>
            <person name="Wu Y."/>
            <person name="Ma X."/>
            <person name="Pan Z."/>
            <person name="Kale S.D."/>
            <person name="Song Y."/>
            <person name="King H."/>
            <person name="Zhang Q."/>
            <person name="Presley C."/>
            <person name="Deng X."/>
            <person name="Wei C.I."/>
            <person name="Xiao S."/>
        </authorList>
    </citation>
    <scope>NUCLEOTIDE SEQUENCE [LARGE SCALE GENOMIC DNA]</scope>
    <source>
        <strain evidence="2">UMSG3</strain>
    </source>
</reference>
<proteinExistence type="predicted"/>
<dbReference type="EMBL" id="MCBQ01015278">
    <property type="protein sequence ID" value="RKF61825.1"/>
    <property type="molecule type" value="Genomic_DNA"/>
</dbReference>
<dbReference type="Proteomes" id="UP000283383">
    <property type="component" value="Unassembled WGS sequence"/>
</dbReference>
<evidence type="ECO:0000313" key="3">
    <source>
        <dbReference type="Proteomes" id="UP000283383"/>
    </source>
</evidence>
<comment type="caution">
    <text evidence="2">The sequence shown here is derived from an EMBL/GenBank/DDBJ whole genome shotgun (WGS) entry which is preliminary data.</text>
</comment>
<organism evidence="2 3">
    <name type="scientific">Golovinomyces cichoracearum</name>
    <dbReference type="NCBI Taxonomy" id="62708"/>
    <lineage>
        <taxon>Eukaryota</taxon>
        <taxon>Fungi</taxon>
        <taxon>Dikarya</taxon>
        <taxon>Ascomycota</taxon>
        <taxon>Pezizomycotina</taxon>
        <taxon>Leotiomycetes</taxon>
        <taxon>Erysiphales</taxon>
        <taxon>Erysiphaceae</taxon>
        <taxon>Golovinomyces</taxon>
    </lineage>
</organism>
<protein>
    <submittedName>
        <fullName evidence="2">Uncharacterized protein</fullName>
    </submittedName>
</protein>
<keyword evidence="3" id="KW-1185">Reference proteome</keyword>
<feature type="region of interest" description="Disordered" evidence="1">
    <location>
        <begin position="229"/>
        <end position="259"/>
    </location>
</feature>
<sequence length="387" mass="43387">MAYSLFKVPVEPETTAVKIEKVFASTRSPIRRNRNTDVHSGVSQDTRRTWRADALPLGDPNDYIMNPNQSHNTSNDNLSSSNWNSRLIRILEHDRDRLGLPENSELHRLRTQNSGTNSSSNPGIREYIGSDGTSNLITSFRQERTSRLRRMAGRHSLLATPNITDEFLLRIAPSTYTVERFLRVFDHTDEASRSALEVSDIEIDEPLSSETHLTTSGIVQRLRAFYQSNQDQNQPETDQYSQTPFQTRSDQQSPQNGRLITRGNAVGENYINQSVSNGQAPVEDTSSTDKSVPRDLSGVQYDSTILDKREDSQVNIESSIEGGADSENLGRAQVQERTSSGFPRNFADFIASWDSYLFQTEGSRINTSNNLNQVTSSSTNLDAISDD</sequence>
<name>A0A420HWJ8_9PEZI</name>
<evidence type="ECO:0000313" key="2">
    <source>
        <dbReference type="EMBL" id="RKF61825.1"/>
    </source>
</evidence>
<feature type="compositionally biased region" description="Polar residues" evidence="1">
    <location>
        <begin position="229"/>
        <end position="258"/>
    </location>
</feature>
<gene>
    <name evidence="2" type="ORF">GcM3_152001</name>
</gene>
<dbReference type="AlphaFoldDB" id="A0A420HWJ8"/>
<accession>A0A420HWJ8</accession>